<feature type="transmembrane region" description="Helical" evidence="1">
    <location>
        <begin position="187"/>
        <end position="205"/>
    </location>
</feature>
<feature type="domain" description="Molybdenum cofactor sulfurase middle" evidence="2">
    <location>
        <begin position="48"/>
        <end position="166"/>
    </location>
</feature>
<dbReference type="OrthoDB" id="17255at2759"/>
<sequence length="209" mass="23700">MKLLGAMTWFSITLGAVVGGITFWLACRKRLGKRREQPSPDEWQSLGTLRVINFYPIKGGASIQLQQVECSEFGLHVNGLWERCLLAYDECGAIVFAGSYPRMLSIQPVIVGEKVLRLEAPNMPPLTVDLNELLRQPYAVVEKRKNGNFKRLVECRAEHSEWLSRAVLQRVQGLRLYVKLRPRQGEALVKPFLGVISSIGLFYYLPQLL</sequence>
<feature type="transmembrane region" description="Helical" evidence="1">
    <location>
        <begin position="6"/>
        <end position="27"/>
    </location>
</feature>
<reference evidence="3" key="1">
    <citation type="submission" date="2013-07" db="EMBL/GenBank/DDBJ databases">
        <authorList>
            <person name="Geib S."/>
        </authorList>
    </citation>
    <scope>NUCLEOTIDE SEQUENCE</scope>
</reference>
<reference evidence="3" key="2">
    <citation type="journal article" date="2014" name="BMC Genomics">
        <title>A genomic perspective to assessing quality of mass-reared SIT flies used in Mediterranean fruit fly (Ceratitis capitata) eradication in California.</title>
        <authorList>
            <person name="Calla B."/>
            <person name="Hall B."/>
            <person name="Hou S."/>
            <person name="Geib S.M."/>
        </authorList>
    </citation>
    <scope>NUCLEOTIDE SEQUENCE</scope>
</reference>
<proteinExistence type="evidence at transcript level"/>
<keyword evidence="1" id="KW-1133">Transmembrane helix</keyword>
<accession>W8BMN0</accession>
<dbReference type="PROSITE" id="PS51257">
    <property type="entry name" value="PROKAR_LIPOPROTEIN"/>
    <property type="match status" value="1"/>
</dbReference>
<evidence type="ECO:0000256" key="1">
    <source>
        <dbReference type="SAM" id="Phobius"/>
    </source>
</evidence>
<dbReference type="AlphaFoldDB" id="W8BMN0"/>
<keyword evidence="1" id="KW-0472">Membrane</keyword>
<dbReference type="SUPFAM" id="SSF141673">
    <property type="entry name" value="MOSC N-terminal domain-like"/>
    <property type="match status" value="1"/>
</dbReference>
<keyword evidence="1" id="KW-0812">Transmembrane</keyword>
<dbReference type="InterPro" id="IPR005303">
    <property type="entry name" value="MOCOS_middle"/>
</dbReference>
<gene>
    <name evidence="3" type="primary">MOSC1</name>
</gene>
<evidence type="ECO:0000313" key="3">
    <source>
        <dbReference type="EMBL" id="JAC02351.1"/>
    </source>
</evidence>
<name>W8BMN0_CERCA</name>
<evidence type="ECO:0000259" key="2">
    <source>
        <dbReference type="Pfam" id="PF03476"/>
    </source>
</evidence>
<dbReference type="EMBL" id="GAMC01004205">
    <property type="protein sequence ID" value="JAC02351.1"/>
    <property type="molecule type" value="mRNA"/>
</dbReference>
<dbReference type="Pfam" id="PF03476">
    <property type="entry name" value="MOSC_N"/>
    <property type="match status" value="1"/>
</dbReference>
<protein>
    <submittedName>
        <fullName evidence="3">MOSC domain-containing protein 1, mitochondrial</fullName>
    </submittedName>
</protein>
<organism evidence="3">
    <name type="scientific">Ceratitis capitata</name>
    <name type="common">Mediterranean fruit fly</name>
    <name type="synonym">Tephritis capitata</name>
    <dbReference type="NCBI Taxonomy" id="7213"/>
    <lineage>
        <taxon>Eukaryota</taxon>
        <taxon>Metazoa</taxon>
        <taxon>Ecdysozoa</taxon>
        <taxon>Arthropoda</taxon>
        <taxon>Hexapoda</taxon>
        <taxon>Insecta</taxon>
        <taxon>Pterygota</taxon>
        <taxon>Neoptera</taxon>
        <taxon>Endopterygota</taxon>
        <taxon>Diptera</taxon>
        <taxon>Brachycera</taxon>
        <taxon>Muscomorpha</taxon>
        <taxon>Tephritoidea</taxon>
        <taxon>Tephritidae</taxon>
        <taxon>Ceratitis</taxon>
        <taxon>Ceratitis</taxon>
    </lineage>
</organism>